<name>A0ABP1WJ44_9FIRM</name>
<keyword evidence="4" id="KW-1185">Reference proteome</keyword>
<gene>
    <name evidence="3" type="ORF">RBI_I00886</name>
</gene>
<dbReference type="Proteomes" id="UP000027600">
    <property type="component" value="Chromosome I"/>
</dbReference>
<protein>
    <recommendedName>
        <fullName evidence="2">DUF4367 domain-containing protein</fullName>
    </recommendedName>
</protein>
<evidence type="ECO:0000259" key="2">
    <source>
        <dbReference type="Pfam" id="PF14285"/>
    </source>
</evidence>
<keyword evidence="1" id="KW-0472">Membrane</keyword>
<feature type="transmembrane region" description="Helical" evidence="1">
    <location>
        <begin position="61"/>
        <end position="82"/>
    </location>
</feature>
<evidence type="ECO:0000256" key="1">
    <source>
        <dbReference type="SAM" id="Phobius"/>
    </source>
</evidence>
<proteinExistence type="predicted"/>
<dbReference type="EMBL" id="HF545616">
    <property type="protein sequence ID" value="CCO04601.1"/>
    <property type="molecule type" value="Genomic_DNA"/>
</dbReference>
<accession>A0ABP1WJ44</accession>
<evidence type="ECO:0000313" key="4">
    <source>
        <dbReference type="Proteomes" id="UP000027600"/>
    </source>
</evidence>
<evidence type="ECO:0000313" key="3">
    <source>
        <dbReference type="EMBL" id="CCO04601.1"/>
    </source>
</evidence>
<dbReference type="Pfam" id="PF14285">
    <property type="entry name" value="DUF4367"/>
    <property type="match status" value="1"/>
</dbReference>
<keyword evidence="1" id="KW-0812">Transmembrane</keyword>
<keyword evidence="1" id="KW-1133">Transmembrane helix</keyword>
<organism evidence="3 4">
    <name type="scientific">Ruminococcus bicirculans</name>
    <name type="common">ex Wegman et al. 2014</name>
    <dbReference type="NCBI Taxonomy" id="1160721"/>
    <lineage>
        <taxon>Bacteria</taxon>
        <taxon>Bacillati</taxon>
        <taxon>Bacillota</taxon>
        <taxon>Clostridia</taxon>
        <taxon>Eubacteriales</taxon>
        <taxon>Oscillospiraceae</taxon>
        <taxon>Ruminococcus</taxon>
    </lineage>
</organism>
<reference evidence="3 4" key="1">
    <citation type="journal article" date="2014" name="Int. J. Syst. Evol. Microbiol.">
        <title>Complete genome of a new Firmicutes species belonging to the dominant human colonic microbiota ('Ruminococcus bicirculans') reveals two chromosomes and a selective capacity to utilize plant glucans.</title>
        <authorList>
            <consortium name="NISC Comparative Sequencing Program"/>
            <person name="Wegmann U."/>
            <person name="Louis P."/>
            <person name="Goesmann A."/>
            <person name="Henrissat B."/>
            <person name="Duncan S.H."/>
            <person name="Flint H.J."/>
        </authorList>
    </citation>
    <scope>NUCLEOTIDE SEQUENCE [LARGE SCALE GENOMIC DNA]</scope>
    <source>
        <strain evidence="3 4">80/3</strain>
    </source>
</reference>
<sequence length="225" mass="26099">MNNTQFKRAISEALTREYELSVPAHNNDYKFSDKFTRKMNKLIGRQKKPYYQMINTASKRVACIFIVIFIAAFTTIMSVSALRNAFKDFFMSIFSDHSEISANVESNEAALDTIQVNYDIGYDLSDYDVIYEEYDKISRNIIYQNENTIIDYQQLVKSEFDMGLNTENAEISTIDISGHDAVYYIDNHQFYHLIWDNGDYIIMISSNIGRNELIDIANSVQKAEK</sequence>
<dbReference type="InterPro" id="IPR025377">
    <property type="entry name" value="DUF4367"/>
</dbReference>
<feature type="domain" description="DUF4367" evidence="2">
    <location>
        <begin position="118"/>
        <end position="220"/>
    </location>
</feature>
<dbReference type="RefSeq" id="WP_038671343.1">
    <property type="nucleotide sequence ID" value="NZ_DAWBBB010000015.1"/>
</dbReference>